<keyword evidence="7" id="KW-0869">Chloride channel</keyword>
<keyword evidence="3 10" id="KW-0812">Transmembrane</keyword>
<dbReference type="InterPro" id="IPR001807">
    <property type="entry name" value="ClC"/>
</dbReference>
<dbReference type="PANTHER" id="PTHR43427">
    <property type="entry name" value="CHLORIDE CHANNEL PROTEIN CLC-E"/>
    <property type="match status" value="1"/>
</dbReference>
<evidence type="ECO:0000256" key="7">
    <source>
        <dbReference type="ARBA" id="ARBA00023173"/>
    </source>
</evidence>
<keyword evidence="6 10" id="KW-0472">Membrane</keyword>
<dbReference type="InterPro" id="IPR046342">
    <property type="entry name" value="CBS_dom_sf"/>
</dbReference>
<evidence type="ECO:0000256" key="4">
    <source>
        <dbReference type="ARBA" id="ARBA00022989"/>
    </source>
</evidence>
<feature type="transmembrane region" description="Helical" evidence="10">
    <location>
        <begin position="182"/>
        <end position="204"/>
    </location>
</feature>
<evidence type="ECO:0000256" key="3">
    <source>
        <dbReference type="ARBA" id="ARBA00022692"/>
    </source>
</evidence>
<dbReference type="InterPro" id="IPR050368">
    <property type="entry name" value="ClC-type_chloride_channel"/>
</dbReference>
<reference evidence="12" key="1">
    <citation type="submission" date="2020-10" db="EMBL/GenBank/DDBJ databases">
        <title>Microbiome of the Black Sea water column analyzed by genome centric metagenomics.</title>
        <authorList>
            <person name="Cabello-Yeves P.J."/>
            <person name="Callieri C."/>
            <person name="Picazo A."/>
            <person name="Mehrshad M."/>
            <person name="Haro-Moreno J.M."/>
            <person name="Roda-Garcia J."/>
            <person name="Dzembekova N."/>
            <person name="Slabakova V."/>
            <person name="Slabakova N."/>
            <person name="Moncheva S."/>
            <person name="Rodriguez-Valera F."/>
        </authorList>
    </citation>
    <scope>NUCLEOTIDE SEQUENCE</scope>
    <source>
        <strain evidence="12">BS307-5m-G5</strain>
    </source>
</reference>
<proteinExistence type="predicted"/>
<keyword evidence="9" id="KW-0407">Ion channel</keyword>
<keyword evidence="5" id="KW-0406">Ion transport</keyword>
<evidence type="ECO:0000259" key="11">
    <source>
        <dbReference type="Pfam" id="PF00571"/>
    </source>
</evidence>
<protein>
    <submittedName>
        <fullName evidence="12">Chloride channel protein</fullName>
    </submittedName>
</protein>
<dbReference type="Proteomes" id="UP000785783">
    <property type="component" value="Unassembled WGS sequence"/>
</dbReference>
<dbReference type="Pfam" id="PF00654">
    <property type="entry name" value="Voltage_CLC"/>
    <property type="match status" value="1"/>
</dbReference>
<keyword evidence="8" id="KW-0868">Chloride</keyword>
<dbReference type="AlphaFoldDB" id="A0A937L688"/>
<comment type="caution">
    <text evidence="12">The sequence shown here is derived from an EMBL/GenBank/DDBJ whole genome shotgun (WGS) entry which is preliminary data.</text>
</comment>
<feature type="transmembrane region" description="Helical" evidence="10">
    <location>
        <begin position="39"/>
        <end position="67"/>
    </location>
</feature>
<evidence type="ECO:0000256" key="1">
    <source>
        <dbReference type="ARBA" id="ARBA00004141"/>
    </source>
</evidence>
<dbReference type="Gene3D" id="3.10.580.10">
    <property type="entry name" value="CBS-domain"/>
    <property type="match status" value="1"/>
</dbReference>
<dbReference type="SUPFAM" id="SSF81340">
    <property type="entry name" value="Clc chloride channel"/>
    <property type="match status" value="1"/>
</dbReference>
<name>A0A937L688_9PROT</name>
<comment type="subcellular location">
    <subcellularLocation>
        <location evidence="1">Membrane</location>
        <topology evidence="1">Multi-pass membrane protein</topology>
    </subcellularLocation>
</comment>
<feature type="domain" description="CBS" evidence="11">
    <location>
        <begin position="531"/>
        <end position="581"/>
    </location>
</feature>
<dbReference type="CDD" id="cd00400">
    <property type="entry name" value="Voltage_gated_ClC"/>
    <property type="match status" value="1"/>
</dbReference>
<evidence type="ECO:0000256" key="5">
    <source>
        <dbReference type="ARBA" id="ARBA00023065"/>
    </source>
</evidence>
<dbReference type="Pfam" id="PF00571">
    <property type="entry name" value="CBS"/>
    <property type="match status" value="1"/>
</dbReference>
<gene>
    <name evidence="12" type="ORF">ISQ19_01185</name>
</gene>
<dbReference type="GO" id="GO:0034707">
    <property type="term" value="C:chloride channel complex"/>
    <property type="evidence" value="ECO:0007669"/>
    <property type="project" value="UniProtKB-KW"/>
</dbReference>
<feature type="transmembrane region" description="Helical" evidence="10">
    <location>
        <begin position="357"/>
        <end position="377"/>
    </location>
</feature>
<feature type="transmembrane region" description="Helical" evidence="10">
    <location>
        <begin position="331"/>
        <end position="351"/>
    </location>
</feature>
<feature type="transmembrane region" description="Helical" evidence="10">
    <location>
        <begin position="88"/>
        <end position="107"/>
    </location>
</feature>
<evidence type="ECO:0000256" key="8">
    <source>
        <dbReference type="ARBA" id="ARBA00023214"/>
    </source>
</evidence>
<dbReference type="InterPro" id="IPR014743">
    <property type="entry name" value="Cl-channel_core"/>
</dbReference>
<accession>A0A937L688</accession>
<dbReference type="PANTHER" id="PTHR43427:SF6">
    <property type="entry name" value="CHLORIDE CHANNEL PROTEIN CLC-E"/>
    <property type="match status" value="1"/>
</dbReference>
<dbReference type="InterPro" id="IPR000644">
    <property type="entry name" value="CBS_dom"/>
</dbReference>
<dbReference type="GO" id="GO:0005254">
    <property type="term" value="F:chloride channel activity"/>
    <property type="evidence" value="ECO:0007669"/>
    <property type="project" value="UniProtKB-KW"/>
</dbReference>
<feature type="transmembrane region" description="Helical" evidence="10">
    <location>
        <begin position="255"/>
        <end position="276"/>
    </location>
</feature>
<sequence length="613" mass="64073">MIQRLHHAMARLGQVFAGLLVQALGSAAAEMWASLRRGLMIVAISIIIGVVVAYAALASFGMVELLLAQWRPDDGYLHVGWHGFNVNWVLIPALAGLAIGALLSWLAPQPPVELADVIHAAHKPDPQVSRTGGYVSLVKSVLALGGGSPTGLYGPLIVLGASLAASMKRFTRLSPHFGEMALGAGVAAAISAAFAAPLAGILFAHEVVLRHYSLRFFAPITMASAAAYVFSGAVLNQHIVMLPILPTRSAGPVDIVLLLLLGVAAGLLAVVLMRALDRLRGRMAALPLPLWARPLLAGLAVGLLAHVAPGILGPGLDVISAMLQGDISGSGLLILLLLKALAAGLCLTLYFHGGVVAPALFIGAALGGLAAASFSVLTPLTGYAPDSGLFVLAGMAAMASSMLGAPLAVILLGFELSQNYAATTAIMVTIVTANLLTSRLYARSVFEPQLLARGVDLSLGRENLALQAIPVTHLTATDYVALNDTVTVGAAIDNMARARCAEAHLEDADGKWGGKLCLYALVGRDAQARAKDFIETAPLVLEATQTALAAQLAMEDFIGEAVPVLDDGKLVGIIHEADLFAHARMVTRSIWQHDHDDDVRNRAAFDFFDTQKK</sequence>
<feature type="transmembrane region" description="Helical" evidence="10">
    <location>
        <begin position="296"/>
        <end position="319"/>
    </location>
</feature>
<dbReference type="Gene3D" id="1.10.3080.10">
    <property type="entry name" value="Clc chloride channel"/>
    <property type="match status" value="1"/>
</dbReference>
<keyword evidence="4 10" id="KW-1133">Transmembrane helix</keyword>
<keyword evidence="2" id="KW-0813">Transport</keyword>
<feature type="transmembrane region" description="Helical" evidence="10">
    <location>
        <begin position="389"/>
        <end position="414"/>
    </location>
</feature>
<feature type="transmembrane region" description="Helical" evidence="10">
    <location>
        <begin position="420"/>
        <end position="442"/>
    </location>
</feature>
<evidence type="ECO:0000313" key="13">
    <source>
        <dbReference type="Proteomes" id="UP000785783"/>
    </source>
</evidence>
<evidence type="ECO:0000256" key="2">
    <source>
        <dbReference type="ARBA" id="ARBA00022448"/>
    </source>
</evidence>
<feature type="transmembrane region" description="Helical" evidence="10">
    <location>
        <begin position="216"/>
        <end position="235"/>
    </location>
</feature>
<evidence type="ECO:0000256" key="10">
    <source>
        <dbReference type="SAM" id="Phobius"/>
    </source>
</evidence>
<evidence type="ECO:0000256" key="6">
    <source>
        <dbReference type="ARBA" id="ARBA00023136"/>
    </source>
</evidence>
<evidence type="ECO:0000256" key="9">
    <source>
        <dbReference type="ARBA" id="ARBA00023303"/>
    </source>
</evidence>
<organism evidence="12 13">
    <name type="scientific">PS1 clade bacterium</name>
    <dbReference type="NCBI Taxonomy" id="2175152"/>
    <lineage>
        <taxon>Bacteria</taxon>
        <taxon>Pseudomonadati</taxon>
        <taxon>Pseudomonadota</taxon>
        <taxon>Alphaproteobacteria</taxon>
        <taxon>PS1 clade</taxon>
    </lineage>
</organism>
<dbReference type="PRINTS" id="PR00762">
    <property type="entry name" value="CLCHANNEL"/>
</dbReference>
<dbReference type="SUPFAM" id="SSF54631">
    <property type="entry name" value="CBS-domain pair"/>
    <property type="match status" value="1"/>
</dbReference>
<dbReference type="EMBL" id="JADHOK010000007">
    <property type="protein sequence ID" value="MBL6761293.1"/>
    <property type="molecule type" value="Genomic_DNA"/>
</dbReference>
<evidence type="ECO:0000313" key="12">
    <source>
        <dbReference type="EMBL" id="MBL6761293.1"/>
    </source>
</evidence>